<feature type="region of interest" description="Disordered" evidence="1">
    <location>
        <begin position="36"/>
        <end position="81"/>
    </location>
</feature>
<dbReference type="GO" id="GO:0006357">
    <property type="term" value="P:regulation of transcription by RNA polymerase II"/>
    <property type="evidence" value="ECO:0007669"/>
    <property type="project" value="TreeGrafter"/>
</dbReference>
<feature type="compositionally biased region" description="Basic and acidic residues" evidence="1">
    <location>
        <begin position="58"/>
        <end position="74"/>
    </location>
</feature>
<dbReference type="GO" id="GO:0006338">
    <property type="term" value="P:chromatin remodeling"/>
    <property type="evidence" value="ECO:0007669"/>
    <property type="project" value="TreeGrafter"/>
</dbReference>
<feature type="compositionally biased region" description="Basic and acidic residues" evidence="1">
    <location>
        <begin position="36"/>
        <end position="48"/>
    </location>
</feature>
<dbReference type="AlphaFoldDB" id="A0A261Y0Z5"/>
<dbReference type="GO" id="GO:0070210">
    <property type="term" value="C:Rpd3L-Expanded complex"/>
    <property type="evidence" value="ECO:0007669"/>
    <property type="project" value="TreeGrafter"/>
</dbReference>
<proteinExistence type="predicted"/>
<dbReference type="EMBL" id="MVBO01000047">
    <property type="protein sequence ID" value="OZJ04263.1"/>
    <property type="molecule type" value="Genomic_DNA"/>
</dbReference>
<dbReference type="SUPFAM" id="SSF46689">
    <property type="entry name" value="Homeodomain-like"/>
    <property type="match status" value="1"/>
</dbReference>
<keyword evidence="4" id="KW-1185">Reference proteome</keyword>
<sequence>ISLPFYPAYLSHPKPDLLLQRNPTRAMLEQMEIEQERQRRIRDEERKKSIGQRKRRRWGLDDGHLSEADTRGSAEEGESDDDFSIHLPAEWMPDLSFREKRPRITWKGTPLDISDMPYYSKLHPHEAHIASVLRLTPEQFLRCKQQLVTSAVEFAQRGQSFRKSDAQKLCRVDVNKTSRLWEVFGEMGWLNSPWRN</sequence>
<dbReference type="OrthoDB" id="5598695at2759"/>
<dbReference type="Gene3D" id="1.10.10.10">
    <property type="entry name" value="Winged helix-like DNA-binding domain superfamily/Winged helix DNA-binding domain"/>
    <property type="match status" value="1"/>
</dbReference>
<dbReference type="InterPro" id="IPR007526">
    <property type="entry name" value="SWIRM"/>
</dbReference>
<dbReference type="PROSITE" id="PS50934">
    <property type="entry name" value="SWIRM"/>
    <property type="match status" value="1"/>
</dbReference>
<dbReference type="InterPro" id="IPR036388">
    <property type="entry name" value="WH-like_DNA-bd_sf"/>
</dbReference>
<reference evidence="3 4" key="1">
    <citation type="journal article" date="2017" name="Mycologia">
        <title>Bifiguratus adelaidae, gen. et sp. nov., a new member of Mucoromycotina in endophytic and soil-dwelling habitats.</title>
        <authorList>
            <person name="Torres-Cruz T.J."/>
            <person name="Billingsley Tobias T.L."/>
            <person name="Almatruk M."/>
            <person name="Hesse C."/>
            <person name="Kuske C.R."/>
            <person name="Desiro A."/>
            <person name="Benucci G.M."/>
            <person name="Bonito G."/>
            <person name="Stajich J.E."/>
            <person name="Dunlap C."/>
            <person name="Arnold A.E."/>
            <person name="Porras-Alfaro A."/>
        </authorList>
    </citation>
    <scope>NUCLEOTIDE SEQUENCE [LARGE SCALE GENOMIC DNA]</scope>
    <source>
        <strain evidence="3 4">AZ0501</strain>
    </source>
</reference>
<name>A0A261Y0Z5_9FUNG</name>
<feature type="non-terminal residue" evidence="3">
    <location>
        <position position="1"/>
    </location>
</feature>
<evidence type="ECO:0000313" key="3">
    <source>
        <dbReference type="EMBL" id="OZJ04263.1"/>
    </source>
</evidence>
<dbReference type="Pfam" id="PF04433">
    <property type="entry name" value="SWIRM"/>
    <property type="match status" value="1"/>
</dbReference>
<dbReference type="InterPro" id="IPR009057">
    <property type="entry name" value="Homeodomain-like_sf"/>
</dbReference>
<dbReference type="GO" id="GO:0003713">
    <property type="term" value="F:transcription coactivator activity"/>
    <property type="evidence" value="ECO:0007669"/>
    <property type="project" value="TreeGrafter"/>
</dbReference>
<organism evidence="3 4">
    <name type="scientific">Bifiguratus adelaidae</name>
    <dbReference type="NCBI Taxonomy" id="1938954"/>
    <lineage>
        <taxon>Eukaryota</taxon>
        <taxon>Fungi</taxon>
        <taxon>Fungi incertae sedis</taxon>
        <taxon>Mucoromycota</taxon>
        <taxon>Mucoromycotina</taxon>
        <taxon>Endogonomycetes</taxon>
        <taxon>Endogonales</taxon>
        <taxon>Endogonales incertae sedis</taxon>
        <taxon>Bifiguratus</taxon>
    </lineage>
</organism>
<evidence type="ECO:0000259" key="2">
    <source>
        <dbReference type="PROSITE" id="PS50934"/>
    </source>
</evidence>
<dbReference type="PANTHER" id="PTHR12374:SF21">
    <property type="entry name" value="SWIRM DOMAIN-CONTAINING PROTEIN FUN19-RELATED"/>
    <property type="match status" value="1"/>
</dbReference>
<dbReference type="GO" id="GO:0003682">
    <property type="term" value="F:chromatin binding"/>
    <property type="evidence" value="ECO:0007669"/>
    <property type="project" value="TreeGrafter"/>
</dbReference>
<dbReference type="FunFam" id="1.10.10.10:FF:000087">
    <property type="entry name" value="Transcriptional adapter 2"/>
    <property type="match status" value="1"/>
</dbReference>
<accession>A0A261Y0Z5</accession>
<evidence type="ECO:0000313" key="4">
    <source>
        <dbReference type="Proteomes" id="UP000242875"/>
    </source>
</evidence>
<dbReference type="Proteomes" id="UP000242875">
    <property type="component" value="Unassembled WGS sequence"/>
</dbReference>
<feature type="domain" description="SWIRM" evidence="2">
    <location>
        <begin position="102"/>
        <end position="196"/>
    </location>
</feature>
<dbReference type="PANTHER" id="PTHR12374">
    <property type="entry name" value="TRANSCRIPTIONAL ADAPTOR 2 ADA2 -RELATED"/>
    <property type="match status" value="1"/>
</dbReference>
<evidence type="ECO:0000256" key="1">
    <source>
        <dbReference type="SAM" id="MobiDB-lite"/>
    </source>
</evidence>
<gene>
    <name evidence="3" type="ORF">BZG36_02491</name>
</gene>
<protein>
    <recommendedName>
        <fullName evidence="2">SWIRM domain-containing protein</fullName>
    </recommendedName>
</protein>
<comment type="caution">
    <text evidence="3">The sequence shown here is derived from an EMBL/GenBank/DDBJ whole genome shotgun (WGS) entry which is preliminary data.</text>
</comment>